<accession>E1X0Y5</accession>
<feature type="transmembrane region" description="Helical" evidence="2">
    <location>
        <begin position="31"/>
        <end position="50"/>
    </location>
</feature>
<reference evidence="4" key="1">
    <citation type="journal article" date="2013" name="ISME J.">
        <title>A small predatory core genome in the divergent marine Bacteriovorax marinus SJ and the terrestrial Bdellovibrio bacteriovorus.</title>
        <authorList>
            <person name="Crossman L.C."/>
            <person name="Chen H."/>
            <person name="Cerdeno-Tarraga A.M."/>
            <person name="Brooks K."/>
            <person name="Quail M.A."/>
            <person name="Pineiro S.A."/>
            <person name="Hobley L."/>
            <person name="Sockett R.E."/>
            <person name="Bentley S.D."/>
            <person name="Parkhill J."/>
            <person name="Williams H.N."/>
            <person name="Stine O.C."/>
        </authorList>
    </citation>
    <scope>NUCLEOTIDE SEQUENCE [LARGE SCALE GENOMIC DNA]</scope>
    <source>
        <strain evidence="4">ATCC BAA-682 / DSM 15412 / SJ</strain>
    </source>
</reference>
<dbReference type="KEGG" id="bmx:BMS_1630"/>
<dbReference type="EMBL" id="FQ312005">
    <property type="protein sequence ID" value="CBW26474.1"/>
    <property type="molecule type" value="Genomic_DNA"/>
</dbReference>
<feature type="compositionally biased region" description="Acidic residues" evidence="1">
    <location>
        <begin position="117"/>
        <end position="126"/>
    </location>
</feature>
<evidence type="ECO:0000256" key="2">
    <source>
        <dbReference type="SAM" id="Phobius"/>
    </source>
</evidence>
<keyword evidence="2" id="KW-0472">Membrane</keyword>
<evidence type="ECO:0000256" key="1">
    <source>
        <dbReference type="SAM" id="MobiDB-lite"/>
    </source>
</evidence>
<feature type="compositionally biased region" description="Basic and acidic residues" evidence="1">
    <location>
        <begin position="127"/>
        <end position="142"/>
    </location>
</feature>
<keyword evidence="2" id="KW-0812">Transmembrane</keyword>
<gene>
    <name evidence="3" type="ordered locus">BMS_1630</name>
</gene>
<evidence type="ECO:0000313" key="4">
    <source>
        <dbReference type="Proteomes" id="UP000008963"/>
    </source>
</evidence>
<dbReference type="Proteomes" id="UP000008963">
    <property type="component" value="Chromosome"/>
</dbReference>
<feature type="transmembrane region" description="Helical" evidence="2">
    <location>
        <begin position="7"/>
        <end position="25"/>
    </location>
</feature>
<keyword evidence="4" id="KW-1185">Reference proteome</keyword>
<sequence>MMFKIIASIYSFFLLFYLMSYQFYSTTQREALLSFLILAAVIVIMVAPSFSAKDRREKMKDVKEREWKEGEYHNDFTRVGSAEDYTPVKPIDLAGDAALHAREQLDEDLKRLFPPEDLIDDQGEDIDSQKINDSKKITKDED</sequence>
<dbReference type="PATRIC" id="fig|862908.3.peg.1552"/>
<proteinExistence type="predicted"/>
<dbReference type="AlphaFoldDB" id="E1X0Y5"/>
<dbReference type="HOGENOM" id="CLU_1813102_0_0_7"/>
<organism evidence="3 4">
    <name type="scientific">Halobacteriovorax marinus (strain ATCC BAA-682 / DSM 15412 / SJ)</name>
    <name type="common">Bacteriovorax marinus</name>
    <dbReference type="NCBI Taxonomy" id="862908"/>
    <lineage>
        <taxon>Bacteria</taxon>
        <taxon>Pseudomonadati</taxon>
        <taxon>Bdellovibrionota</taxon>
        <taxon>Bacteriovoracia</taxon>
        <taxon>Bacteriovoracales</taxon>
        <taxon>Halobacteriovoraceae</taxon>
        <taxon>Halobacteriovorax</taxon>
    </lineage>
</organism>
<dbReference type="STRING" id="862908.BMS_1630"/>
<protein>
    <submittedName>
        <fullName evidence="3">Uncharacterized protein</fullName>
    </submittedName>
</protein>
<keyword evidence="2" id="KW-1133">Transmembrane helix</keyword>
<name>E1X0Y5_HALMS</name>
<evidence type="ECO:0000313" key="3">
    <source>
        <dbReference type="EMBL" id="CBW26474.1"/>
    </source>
</evidence>
<feature type="region of interest" description="Disordered" evidence="1">
    <location>
        <begin position="117"/>
        <end position="142"/>
    </location>
</feature>